<evidence type="ECO:0000313" key="3">
    <source>
        <dbReference type="Proteomes" id="UP000669133"/>
    </source>
</evidence>
<evidence type="ECO:0000256" key="1">
    <source>
        <dbReference type="SAM" id="MobiDB-lite"/>
    </source>
</evidence>
<dbReference type="AlphaFoldDB" id="A0A8H7ZEE5"/>
<organism evidence="2 3">
    <name type="scientific">Candida metapsilosis</name>
    <dbReference type="NCBI Taxonomy" id="273372"/>
    <lineage>
        <taxon>Eukaryota</taxon>
        <taxon>Fungi</taxon>
        <taxon>Dikarya</taxon>
        <taxon>Ascomycota</taxon>
        <taxon>Saccharomycotina</taxon>
        <taxon>Pichiomycetes</taxon>
        <taxon>Debaryomycetaceae</taxon>
        <taxon>Candida/Lodderomyces clade</taxon>
        <taxon>Candida</taxon>
    </lineage>
</organism>
<gene>
    <name evidence="2" type="ORF">I9W82_002191</name>
</gene>
<proteinExistence type="predicted"/>
<name>A0A8H7ZEE5_9ASCO</name>
<dbReference type="GeneID" id="93650820"/>
<protein>
    <submittedName>
        <fullName evidence="2">Uncharacterized protein</fullName>
    </submittedName>
</protein>
<dbReference type="Proteomes" id="UP000669133">
    <property type="component" value="Unassembled WGS sequence"/>
</dbReference>
<feature type="compositionally biased region" description="Polar residues" evidence="1">
    <location>
        <begin position="49"/>
        <end position="67"/>
    </location>
</feature>
<feature type="region of interest" description="Disordered" evidence="1">
    <location>
        <begin position="1"/>
        <end position="80"/>
    </location>
</feature>
<dbReference type="EMBL" id="JAEOAQ010000002">
    <property type="protein sequence ID" value="KAG5420310.1"/>
    <property type="molecule type" value="Genomic_DNA"/>
</dbReference>
<sequence length="220" mass="24680">MKIITVPLVPQSQSTESTNPDAISTATAYGSISIESERTEQETVRYKSMANSSDNTGSPSVTPTPLNNDILDDYDDDDYDDDDEFYSLDPNQIEDIDPFSLDLSLNVFAQEHSEYDFEFESSNAEDKSKQTDFSLDAESCRIVCELEVGDIPNVNFDLLDFAIDSLNSQISYLSVEKKCYDLLIDIQRRRISDLKERVKSLGDHILAPILDDLSSGESDK</sequence>
<accession>A0A8H7ZEE5</accession>
<dbReference type="RefSeq" id="XP_067549426.1">
    <property type="nucleotide sequence ID" value="XM_067691019.1"/>
</dbReference>
<reference evidence="2 3" key="1">
    <citation type="submission" date="2020-12" db="EMBL/GenBank/DDBJ databases">
        <title>Effect of drift, selection, and recombination on the evolution of hybrid genomes in Candida yeast pathogens.</title>
        <authorList>
            <person name="Mixao V."/>
            <person name="Ksiezopolska E."/>
            <person name="Saus E."/>
            <person name="Boekhout T."/>
            <person name="Gacser A."/>
            <person name="Gabaldon T."/>
        </authorList>
    </citation>
    <scope>NUCLEOTIDE SEQUENCE [LARGE SCALE GENOMIC DNA]</scope>
    <source>
        <strain evidence="2 3">BP57</strain>
    </source>
</reference>
<dbReference type="OrthoDB" id="4026072at2759"/>
<keyword evidence="3" id="KW-1185">Reference proteome</keyword>
<feature type="compositionally biased region" description="Polar residues" evidence="1">
    <location>
        <begin position="10"/>
        <end position="34"/>
    </location>
</feature>
<feature type="compositionally biased region" description="Acidic residues" evidence="1">
    <location>
        <begin position="70"/>
        <end position="80"/>
    </location>
</feature>
<comment type="caution">
    <text evidence="2">The sequence shown here is derived from an EMBL/GenBank/DDBJ whole genome shotgun (WGS) entry which is preliminary data.</text>
</comment>
<evidence type="ECO:0000313" key="2">
    <source>
        <dbReference type="EMBL" id="KAG5420310.1"/>
    </source>
</evidence>
<feature type="compositionally biased region" description="Basic and acidic residues" evidence="1">
    <location>
        <begin position="35"/>
        <end position="45"/>
    </location>
</feature>